<comment type="caution">
    <text evidence="6">The sequence shown here is derived from an EMBL/GenBank/DDBJ whole genome shotgun (WGS) entry which is preliminary data.</text>
</comment>
<organism evidence="6 7">
    <name type="scientific">Littorina saxatilis</name>
    <dbReference type="NCBI Taxonomy" id="31220"/>
    <lineage>
        <taxon>Eukaryota</taxon>
        <taxon>Metazoa</taxon>
        <taxon>Spiralia</taxon>
        <taxon>Lophotrochozoa</taxon>
        <taxon>Mollusca</taxon>
        <taxon>Gastropoda</taxon>
        <taxon>Caenogastropoda</taxon>
        <taxon>Littorinimorpha</taxon>
        <taxon>Littorinoidea</taxon>
        <taxon>Littorinidae</taxon>
        <taxon>Littorina</taxon>
    </lineage>
</organism>
<gene>
    <name evidence="6" type="ORF">V1264_020682</name>
</gene>
<keyword evidence="7" id="KW-1185">Reference proteome</keyword>
<keyword evidence="4 5" id="KW-0472">Membrane</keyword>
<comment type="subcellular location">
    <subcellularLocation>
        <location evidence="1">Membrane</location>
        <topology evidence="1">Multi-pass membrane protein</topology>
    </subcellularLocation>
</comment>
<dbReference type="AlphaFoldDB" id="A0AAN9GBT8"/>
<evidence type="ECO:0000256" key="4">
    <source>
        <dbReference type="ARBA" id="ARBA00023136"/>
    </source>
</evidence>
<feature type="transmembrane region" description="Helical" evidence="5">
    <location>
        <begin position="74"/>
        <end position="94"/>
    </location>
</feature>
<protein>
    <recommendedName>
        <fullName evidence="8">Transmembrane BAX inhibitor motif-containing protein 4</fullName>
    </recommendedName>
</protein>
<reference evidence="6 7" key="1">
    <citation type="submission" date="2024-02" db="EMBL/GenBank/DDBJ databases">
        <title>Chromosome-scale genome assembly of the rough periwinkle Littorina saxatilis.</title>
        <authorList>
            <person name="De Jode A."/>
            <person name="Faria R."/>
            <person name="Formenti G."/>
            <person name="Sims Y."/>
            <person name="Smith T.P."/>
            <person name="Tracey A."/>
            <person name="Wood J.M.D."/>
            <person name="Zagrodzka Z.B."/>
            <person name="Johannesson K."/>
            <person name="Butlin R.K."/>
            <person name="Leder E.H."/>
        </authorList>
    </citation>
    <scope>NUCLEOTIDE SEQUENCE [LARGE SCALE GENOMIC DNA]</scope>
    <source>
        <strain evidence="6">Snail1</strain>
        <tissue evidence="6">Muscle</tissue>
    </source>
</reference>
<sequence length="272" mass="30629">MLILASHQPEVDDRTYFPHTRELKQTTKMADSKAHTENPNKTAKGTGGIVDDFMYGTNVATAHVYIRLGFLRKVYGILSAQILATTLVASVFLLNDSAKLFVQQNNWMMLVSLIGTFASLFGLMWKRKETPTNYILLAVFTLMEAYAIGVIVTMYEVSSVLEAFVLTLAVTAGLTIYTFQTKRDFTVHYGCLFSFLWILILAGFLQILFPGPFLDRGIAIGGAVLFSFFIIVDTQMMLHKLSPEEYIMAAINLYLDILNLFLHILRLLGERK</sequence>
<comment type="similarity">
    <text evidence="5">Belongs to the BI1 family.</text>
</comment>
<proteinExistence type="inferred from homology"/>
<feature type="transmembrane region" description="Helical" evidence="5">
    <location>
        <begin position="106"/>
        <end position="125"/>
    </location>
</feature>
<feature type="transmembrane region" description="Helical" evidence="5">
    <location>
        <begin position="134"/>
        <end position="155"/>
    </location>
</feature>
<dbReference type="Proteomes" id="UP001374579">
    <property type="component" value="Unassembled WGS sequence"/>
</dbReference>
<accession>A0AAN9GBT8</accession>
<evidence type="ECO:0000256" key="3">
    <source>
        <dbReference type="ARBA" id="ARBA00022989"/>
    </source>
</evidence>
<dbReference type="PANTHER" id="PTHR23291">
    <property type="entry name" value="BAX INHIBITOR-RELATED"/>
    <property type="match status" value="1"/>
</dbReference>
<feature type="transmembrane region" description="Helical" evidence="5">
    <location>
        <begin position="191"/>
        <end position="211"/>
    </location>
</feature>
<evidence type="ECO:0000256" key="2">
    <source>
        <dbReference type="ARBA" id="ARBA00022692"/>
    </source>
</evidence>
<keyword evidence="2 5" id="KW-0812">Transmembrane</keyword>
<keyword evidence="3 5" id="KW-1133">Transmembrane helix</keyword>
<dbReference type="EMBL" id="JBAMIC010000010">
    <property type="protein sequence ID" value="KAK7102467.1"/>
    <property type="molecule type" value="Genomic_DNA"/>
</dbReference>
<evidence type="ECO:0000313" key="7">
    <source>
        <dbReference type="Proteomes" id="UP001374579"/>
    </source>
</evidence>
<dbReference type="InterPro" id="IPR006214">
    <property type="entry name" value="Bax_inhibitor_1-related"/>
</dbReference>
<evidence type="ECO:0000256" key="5">
    <source>
        <dbReference type="RuleBase" id="RU004379"/>
    </source>
</evidence>
<evidence type="ECO:0000256" key="1">
    <source>
        <dbReference type="ARBA" id="ARBA00004141"/>
    </source>
</evidence>
<name>A0AAN9GBT8_9CAEN</name>
<dbReference type="GO" id="GO:0043066">
    <property type="term" value="P:negative regulation of apoptotic process"/>
    <property type="evidence" value="ECO:0007669"/>
    <property type="project" value="TreeGrafter"/>
</dbReference>
<evidence type="ECO:0000313" key="6">
    <source>
        <dbReference type="EMBL" id="KAK7102467.1"/>
    </source>
</evidence>
<feature type="transmembrane region" description="Helical" evidence="5">
    <location>
        <begin position="161"/>
        <end position="179"/>
    </location>
</feature>
<dbReference type="CDD" id="cd10429">
    <property type="entry name" value="GAAP_like"/>
    <property type="match status" value="1"/>
</dbReference>
<dbReference type="Pfam" id="PF01027">
    <property type="entry name" value="Bax1-I"/>
    <property type="match status" value="1"/>
</dbReference>
<dbReference type="PANTHER" id="PTHR23291:SF50">
    <property type="entry name" value="PROTEIN LIFEGUARD 4"/>
    <property type="match status" value="1"/>
</dbReference>
<feature type="transmembrane region" description="Helical" evidence="5">
    <location>
        <begin position="217"/>
        <end position="234"/>
    </location>
</feature>
<evidence type="ECO:0008006" key="8">
    <source>
        <dbReference type="Google" id="ProtNLM"/>
    </source>
</evidence>
<dbReference type="GO" id="GO:0016020">
    <property type="term" value="C:membrane"/>
    <property type="evidence" value="ECO:0007669"/>
    <property type="project" value="UniProtKB-SubCell"/>
</dbReference>